<dbReference type="Proteomes" id="UP000188342">
    <property type="component" value="Unassembled WGS sequence"/>
</dbReference>
<keyword evidence="3" id="KW-1185">Reference proteome</keyword>
<dbReference type="SUPFAM" id="SSF53335">
    <property type="entry name" value="S-adenosyl-L-methionine-dependent methyltransferases"/>
    <property type="match status" value="1"/>
</dbReference>
<dbReference type="GO" id="GO:0008168">
    <property type="term" value="F:methyltransferase activity"/>
    <property type="evidence" value="ECO:0007669"/>
    <property type="project" value="UniProtKB-KW"/>
</dbReference>
<evidence type="ECO:0000313" key="2">
    <source>
        <dbReference type="EMBL" id="SJN33626.1"/>
    </source>
</evidence>
<protein>
    <submittedName>
        <fullName evidence="2">CrtT-methyltransferase-like protein</fullName>
    </submittedName>
</protein>
<feature type="region of interest" description="Disordered" evidence="1">
    <location>
        <begin position="1"/>
        <end position="35"/>
    </location>
</feature>
<keyword evidence="2" id="KW-0489">Methyltransferase</keyword>
<evidence type="ECO:0000313" key="3">
    <source>
        <dbReference type="Proteomes" id="UP000188342"/>
    </source>
</evidence>
<dbReference type="CDD" id="cd02440">
    <property type="entry name" value="AdoMet_MTases"/>
    <property type="match status" value="1"/>
</dbReference>
<feature type="compositionally biased region" description="Polar residues" evidence="1">
    <location>
        <begin position="9"/>
        <end position="27"/>
    </location>
</feature>
<dbReference type="PANTHER" id="PTHR43861:SF1">
    <property type="entry name" value="TRANS-ACONITATE 2-METHYLTRANSFERASE"/>
    <property type="match status" value="1"/>
</dbReference>
<dbReference type="STRING" id="1255658.FM114_08705"/>
<proteinExistence type="predicted"/>
<evidence type="ECO:0000256" key="1">
    <source>
        <dbReference type="SAM" id="MobiDB-lite"/>
    </source>
</evidence>
<dbReference type="GO" id="GO:0032259">
    <property type="term" value="P:methylation"/>
    <property type="evidence" value="ECO:0007669"/>
    <property type="project" value="UniProtKB-KW"/>
</dbReference>
<name>A0A1R4JNN9_9ACTN</name>
<organism evidence="2 3">
    <name type="scientific">Luteococcus japonicus LSP_Lj1</name>
    <dbReference type="NCBI Taxonomy" id="1255658"/>
    <lineage>
        <taxon>Bacteria</taxon>
        <taxon>Bacillati</taxon>
        <taxon>Actinomycetota</taxon>
        <taxon>Actinomycetes</taxon>
        <taxon>Propionibacteriales</taxon>
        <taxon>Propionibacteriaceae</taxon>
        <taxon>Luteococcus</taxon>
    </lineage>
</organism>
<dbReference type="Gene3D" id="3.40.50.150">
    <property type="entry name" value="Vaccinia Virus protein VP39"/>
    <property type="match status" value="1"/>
</dbReference>
<accession>A0A1R4JNN9</accession>
<dbReference type="InterPro" id="IPR029063">
    <property type="entry name" value="SAM-dependent_MTases_sf"/>
</dbReference>
<sequence>MELPDTEEATLNSTVSSTPQRPASSPPTREDLSDGFDQAAGRYDLMVALNPGYRRHLRTAAELLVASIEHPTPTLLDLGCGSGLSTLELLRAARRRGMTPRIIGVDASTGMLAQAERHRWPQGVTFVHGCGESLDELGPPPAHGALACYLLRNVTDLDATLAGIAAALGPGAPFVAEDYSVRGSADAQRRWHAVNRGVILPLAKVLTDDAGVYEYLHSSVDDFSTMLELADQLHRAGFSDVASRTVRGWQRDILHIIHASAPHEHRR</sequence>
<dbReference type="EMBL" id="FUKQ01000032">
    <property type="protein sequence ID" value="SJN33626.1"/>
    <property type="molecule type" value="Genomic_DNA"/>
</dbReference>
<keyword evidence="2" id="KW-0808">Transferase</keyword>
<gene>
    <name evidence="2" type="ORF">FM114_08705</name>
</gene>
<dbReference type="PANTHER" id="PTHR43861">
    <property type="entry name" value="TRANS-ACONITATE 2-METHYLTRANSFERASE-RELATED"/>
    <property type="match status" value="1"/>
</dbReference>
<dbReference type="AlphaFoldDB" id="A0A1R4JNN9"/>
<dbReference type="Pfam" id="PF01209">
    <property type="entry name" value="Ubie_methyltran"/>
    <property type="match status" value="1"/>
</dbReference>
<reference evidence="2 3" key="1">
    <citation type="submission" date="2017-02" db="EMBL/GenBank/DDBJ databases">
        <authorList>
            <person name="Peterson S.W."/>
        </authorList>
    </citation>
    <scope>NUCLEOTIDE SEQUENCE [LARGE SCALE GENOMIC DNA]</scope>
    <source>
        <strain evidence="2 3">LSP_Lj1</strain>
    </source>
</reference>